<accession>A0ABW5V813</accession>
<dbReference type="Proteomes" id="UP001597502">
    <property type="component" value="Unassembled WGS sequence"/>
</dbReference>
<feature type="transmembrane region" description="Helical" evidence="6">
    <location>
        <begin position="43"/>
        <end position="67"/>
    </location>
</feature>
<feature type="transmembrane region" description="Helical" evidence="6">
    <location>
        <begin position="205"/>
        <end position="223"/>
    </location>
</feature>
<feature type="transmembrane region" description="Helical" evidence="6">
    <location>
        <begin position="414"/>
        <end position="433"/>
    </location>
</feature>
<feature type="transmembrane region" description="Helical" evidence="6">
    <location>
        <begin position="88"/>
        <end position="114"/>
    </location>
</feature>
<evidence type="ECO:0000313" key="8">
    <source>
        <dbReference type="Proteomes" id="UP001597502"/>
    </source>
</evidence>
<feature type="transmembrane region" description="Helical" evidence="6">
    <location>
        <begin position="243"/>
        <end position="265"/>
    </location>
</feature>
<dbReference type="Pfam" id="PF13520">
    <property type="entry name" value="AA_permease_2"/>
    <property type="match status" value="1"/>
</dbReference>
<feature type="transmembrane region" description="Helical" evidence="6">
    <location>
        <begin position="285"/>
        <end position="318"/>
    </location>
</feature>
<dbReference type="InterPro" id="IPR002293">
    <property type="entry name" value="AA/rel_permease1"/>
</dbReference>
<feature type="transmembrane region" description="Helical" evidence="6">
    <location>
        <begin position="439"/>
        <end position="459"/>
    </location>
</feature>
<evidence type="ECO:0000256" key="6">
    <source>
        <dbReference type="SAM" id="Phobius"/>
    </source>
</evidence>
<feature type="transmembrane region" description="Helical" evidence="6">
    <location>
        <begin position="15"/>
        <end position="37"/>
    </location>
</feature>
<keyword evidence="4 6" id="KW-1133">Transmembrane helix</keyword>
<dbReference type="RefSeq" id="WP_382395337.1">
    <property type="nucleotide sequence ID" value="NZ_JBHUNA010000038.1"/>
</dbReference>
<proteinExistence type="predicted"/>
<dbReference type="Gene3D" id="1.20.1740.10">
    <property type="entry name" value="Amino acid/polyamine transporter I"/>
    <property type="match status" value="1"/>
</dbReference>
<keyword evidence="3 6" id="KW-0812">Transmembrane</keyword>
<feature type="transmembrane region" description="Helical" evidence="6">
    <location>
        <begin position="364"/>
        <end position="385"/>
    </location>
</feature>
<dbReference type="EMBL" id="JBHUNA010000038">
    <property type="protein sequence ID" value="MFD2762136.1"/>
    <property type="molecule type" value="Genomic_DNA"/>
</dbReference>
<feature type="transmembrane region" description="Helical" evidence="6">
    <location>
        <begin position="167"/>
        <end position="185"/>
    </location>
</feature>
<evidence type="ECO:0000256" key="4">
    <source>
        <dbReference type="ARBA" id="ARBA00022989"/>
    </source>
</evidence>
<evidence type="ECO:0000256" key="2">
    <source>
        <dbReference type="ARBA" id="ARBA00022475"/>
    </source>
</evidence>
<dbReference type="PIRSF" id="PIRSF006060">
    <property type="entry name" value="AA_transporter"/>
    <property type="match status" value="1"/>
</dbReference>
<keyword evidence="8" id="KW-1185">Reference proteome</keyword>
<gene>
    <name evidence="7" type="ORF">ACFSUO_14350</name>
</gene>
<keyword evidence="2" id="KW-1003">Cell membrane</keyword>
<sequence length="493" mass="53104">MKERKQLAKTLKPQWVWAIALGSAIGWGAFVQPSVWMQGSGPLGAIIGFGIGAALMMIIAVSYGFLIEHFPVSGGEFAYAFLGFNRNHAYVAGWFLVLGYICIVALNASALSLLIKYILPSVAEQGYMYSLAGWDVYLAEVIIASVALVVFAYLNIRGTTISGRMQFIFVICMLVGIGILTIGAVSHPSASFSNLDPLFKPDVSMWSSVIVIVAIAPWAFVGFDNIPQAAEEFNFPPKKGFMLIILSLICAGLVYIFMITATALAAPWQDLANLQWGTGDAMTGIMGTFGLIILATALTMGVCTGLNGFFVASSRLLFAMGRAQIIPHVFAKLHPKHGTPHAGILFTCAVCLISPWFGRQVLTWVVDMSSVGVTIAYIYTCVVAFKLFKWSNEASLVDQFRALPSVAAPVKKTFSLLGAIIGFVFLALLLIPVSPAFMGIPSLIALFIWIALGTGFFILKGPEFNKIERKELEHLILGGRGDGPAAVPPENVN</sequence>
<comment type="subcellular location">
    <subcellularLocation>
        <location evidence="1">Cell membrane</location>
        <topology evidence="1">Multi-pass membrane protein</topology>
    </subcellularLocation>
</comment>
<evidence type="ECO:0000256" key="5">
    <source>
        <dbReference type="ARBA" id="ARBA00023136"/>
    </source>
</evidence>
<keyword evidence="5 6" id="KW-0472">Membrane</keyword>
<organism evidence="7 8">
    <name type="scientific">Lentibacillus juripiscarius</name>
    <dbReference type="NCBI Taxonomy" id="257446"/>
    <lineage>
        <taxon>Bacteria</taxon>
        <taxon>Bacillati</taxon>
        <taxon>Bacillota</taxon>
        <taxon>Bacilli</taxon>
        <taxon>Bacillales</taxon>
        <taxon>Bacillaceae</taxon>
        <taxon>Lentibacillus</taxon>
    </lineage>
</organism>
<evidence type="ECO:0000256" key="1">
    <source>
        <dbReference type="ARBA" id="ARBA00004651"/>
    </source>
</evidence>
<feature type="transmembrane region" description="Helical" evidence="6">
    <location>
        <begin position="134"/>
        <end position="155"/>
    </location>
</feature>
<dbReference type="InterPro" id="IPR050367">
    <property type="entry name" value="APC_superfamily"/>
</dbReference>
<reference evidence="8" key="1">
    <citation type="journal article" date="2019" name="Int. J. Syst. Evol. Microbiol.">
        <title>The Global Catalogue of Microorganisms (GCM) 10K type strain sequencing project: providing services to taxonomists for standard genome sequencing and annotation.</title>
        <authorList>
            <consortium name="The Broad Institute Genomics Platform"/>
            <consortium name="The Broad Institute Genome Sequencing Center for Infectious Disease"/>
            <person name="Wu L."/>
            <person name="Ma J."/>
        </authorList>
    </citation>
    <scope>NUCLEOTIDE SEQUENCE [LARGE SCALE GENOMIC DNA]</scope>
    <source>
        <strain evidence="8">TISTR 1535</strain>
    </source>
</reference>
<protein>
    <submittedName>
        <fullName evidence="7">APC family permease</fullName>
    </submittedName>
</protein>
<name>A0ABW5V813_9BACI</name>
<feature type="transmembrane region" description="Helical" evidence="6">
    <location>
        <begin position="339"/>
        <end position="358"/>
    </location>
</feature>
<dbReference type="PANTHER" id="PTHR42770">
    <property type="entry name" value="AMINO ACID TRANSPORTER-RELATED"/>
    <property type="match status" value="1"/>
</dbReference>
<evidence type="ECO:0000256" key="3">
    <source>
        <dbReference type="ARBA" id="ARBA00022692"/>
    </source>
</evidence>
<evidence type="ECO:0000313" key="7">
    <source>
        <dbReference type="EMBL" id="MFD2762136.1"/>
    </source>
</evidence>
<dbReference type="PANTHER" id="PTHR42770:SF7">
    <property type="entry name" value="MEMBRANE PROTEIN"/>
    <property type="match status" value="1"/>
</dbReference>
<comment type="caution">
    <text evidence="7">The sequence shown here is derived from an EMBL/GenBank/DDBJ whole genome shotgun (WGS) entry which is preliminary data.</text>
</comment>